<protein>
    <submittedName>
        <fullName evidence="1">18600_t:CDS:1</fullName>
    </submittedName>
</protein>
<dbReference type="AlphaFoldDB" id="A0A9N9ELC7"/>
<comment type="caution">
    <text evidence="1">The sequence shown here is derived from an EMBL/GenBank/DDBJ whole genome shotgun (WGS) entry which is preliminary data.</text>
</comment>
<reference evidence="1" key="1">
    <citation type="submission" date="2021-06" db="EMBL/GenBank/DDBJ databases">
        <authorList>
            <person name="Kallberg Y."/>
            <person name="Tangrot J."/>
            <person name="Rosling A."/>
        </authorList>
    </citation>
    <scope>NUCLEOTIDE SEQUENCE</scope>
    <source>
        <strain evidence="1">MA453B</strain>
    </source>
</reference>
<dbReference type="SUPFAM" id="SSF109604">
    <property type="entry name" value="HD-domain/PDEase-like"/>
    <property type="match status" value="1"/>
</dbReference>
<evidence type="ECO:0000313" key="2">
    <source>
        <dbReference type="Proteomes" id="UP000789405"/>
    </source>
</evidence>
<evidence type="ECO:0000313" key="1">
    <source>
        <dbReference type="EMBL" id="CAG8679551.1"/>
    </source>
</evidence>
<proteinExistence type="predicted"/>
<dbReference type="GO" id="GO:0008893">
    <property type="term" value="F:guanosine-3',5'-bis(diphosphate) 3'-diphosphatase activity"/>
    <property type="evidence" value="ECO:0007669"/>
    <property type="project" value="TreeGrafter"/>
</dbReference>
<dbReference type="Pfam" id="PF13328">
    <property type="entry name" value="HD_4"/>
    <property type="match status" value="1"/>
</dbReference>
<dbReference type="InterPro" id="IPR052194">
    <property type="entry name" value="MESH1"/>
</dbReference>
<keyword evidence="2" id="KW-1185">Reference proteome</keyword>
<dbReference type="OrthoDB" id="430679at2759"/>
<dbReference type="Gene3D" id="1.10.3210.10">
    <property type="entry name" value="Hypothetical protein af1432"/>
    <property type="match status" value="1"/>
</dbReference>
<accession>A0A9N9ELC7</accession>
<gene>
    <name evidence="1" type="ORF">DERYTH_LOCUS11718</name>
</gene>
<dbReference type="PANTHER" id="PTHR46246:SF1">
    <property type="entry name" value="GUANOSINE-3',5'-BIS(DIPHOSPHATE) 3'-PYROPHOSPHOHYDROLASE MESH1"/>
    <property type="match status" value="1"/>
</dbReference>
<dbReference type="Proteomes" id="UP000789405">
    <property type="component" value="Unassembled WGS sequence"/>
</dbReference>
<dbReference type="PANTHER" id="PTHR46246">
    <property type="entry name" value="GUANOSINE-3',5'-BIS(DIPHOSPHATE) 3'-PYROPHOSPHOHYDROLASE MESH1"/>
    <property type="match status" value="1"/>
</dbReference>
<name>A0A9N9ELC7_9GLOM</name>
<organism evidence="1 2">
    <name type="scientific">Dentiscutata erythropus</name>
    <dbReference type="NCBI Taxonomy" id="1348616"/>
    <lineage>
        <taxon>Eukaryota</taxon>
        <taxon>Fungi</taxon>
        <taxon>Fungi incertae sedis</taxon>
        <taxon>Mucoromycota</taxon>
        <taxon>Glomeromycotina</taxon>
        <taxon>Glomeromycetes</taxon>
        <taxon>Diversisporales</taxon>
        <taxon>Gigasporaceae</taxon>
        <taxon>Dentiscutata</taxon>
    </lineage>
</organism>
<sequence>MLEALHTSLDLSILIDTLDFAAKKHSQQRRKDRERTRKLPYVIFSVSEYLSYPREELSIYQSPNRCGQNLIDAGITDLATIQAAILHDTVEDTDTTFEEIESKFGSEVKKIVEEVTDDKLLPTEERKRLQIVHTPHISVKAKVVKLADKLYNLRDMQRCVPVNWTKDRVQAYFIWSKQVTDGAKGINQKLDDQLEDLYENGSFELDNVTYESYPKHIK</sequence>
<dbReference type="EMBL" id="CAJVPY010007369">
    <property type="protein sequence ID" value="CAG8679551.1"/>
    <property type="molecule type" value="Genomic_DNA"/>
</dbReference>